<dbReference type="InterPro" id="IPR000210">
    <property type="entry name" value="BTB/POZ_dom"/>
</dbReference>
<dbReference type="Pfam" id="PF03000">
    <property type="entry name" value="NPH3"/>
    <property type="match status" value="1"/>
</dbReference>
<evidence type="ECO:0000256" key="1">
    <source>
        <dbReference type="ARBA" id="ARBA00004906"/>
    </source>
</evidence>
<feature type="domain" description="NPH3" evidence="5">
    <location>
        <begin position="272"/>
        <end position="582"/>
    </location>
</feature>
<evidence type="ECO:0000313" key="6">
    <source>
        <dbReference type="EMBL" id="KAH7315374.1"/>
    </source>
</evidence>
<accession>A0A8T2SCH8</accession>
<dbReference type="PROSITE" id="PS51649">
    <property type="entry name" value="NPH3"/>
    <property type="match status" value="1"/>
</dbReference>
<dbReference type="Gene3D" id="1.20.5.340">
    <property type="match status" value="1"/>
</dbReference>
<feature type="region of interest" description="Disordered" evidence="3">
    <location>
        <begin position="645"/>
        <end position="667"/>
    </location>
</feature>
<dbReference type="AlphaFoldDB" id="A0A8T2SCH8"/>
<feature type="domain" description="BTB" evidence="4">
    <location>
        <begin position="67"/>
        <end position="141"/>
    </location>
</feature>
<evidence type="ECO:0000256" key="3">
    <source>
        <dbReference type="SAM" id="MobiDB-lite"/>
    </source>
</evidence>
<protein>
    <recommendedName>
        <fullName evidence="8">Phototropic-responsive NPH3 family protein</fullName>
    </recommendedName>
</protein>
<dbReference type="Gene3D" id="3.30.710.10">
    <property type="entry name" value="Potassium Channel Kv1.1, Chain A"/>
    <property type="match status" value="1"/>
</dbReference>
<reference evidence="6" key="1">
    <citation type="submission" date="2021-08" db="EMBL/GenBank/DDBJ databases">
        <title>WGS assembly of Ceratopteris richardii.</title>
        <authorList>
            <person name="Marchant D.B."/>
            <person name="Chen G."/>
            <person name="Jenkins J."/>
            <person name="Shu S."/>
            <person name="Leebens-Mack J."/>
            <person name="Grimwood J."/>
            <person name="Schmutz J."/>
            <person name="Soltis P."/>
            <person name="Soltis D."/>
            <person name="Chen Z.-H."/>
        </authorList>
    </citation>
    <scope>NUCLEOTIDE SEQUENCE</scope>
    <source>
        <strain evidence="6">Whitten #5841</strain>
        <tissue evidence="6">Leaf</tissue>
    </source>
</reference>
<dbReference type="InterPro" id="IPR011333">
    <property type="entry name" value="SKP1/BTB/POZ_sf"/>
</dbReference>
<dbReference type="OrthoDB" id="624345at2759"/>
<dbReference type="EMBL" id="CM035426">
    <property type="protein sequence ID" value="KAH7315374.1"/>
    <property type="molecule type" value="Genomic_DNA"/>
</dbReference>
<gene>
    <name evidence="6" type="ORF">KP509_21G046900</name>
</gene>
<dbReference type="PROSITE" id="PS50097">
    <property type="entry name" value="BTB"/>
    <property type="match status" value="1"/>
</dbReference>
<dbReference type="SMART" id="SM00225">
    <property type="entry name" value="BTB"/>
    <property type="match status" value="1"/>
</dbReference>
<evidence type="ECO:0008006" key="8">
    <source>
        <dbReference type="Google" id="ProtNLM"/>
    </source>
</evidence>
<comment type="pathway">
    <text evidence="1">Protein modification; protein ubiquitination.</text>
</comment>
<dbReference type="Pfam" id="PF00651">
    <property type="entry name" value="BTB"/>
    <property type="match status" value="1"/>
</dbReference>
<dbReference type="Proteomes" id="UP000825935">
    <property type="component" value="Chromosome 21"/>
</dbReference>
<dbReference type="InterPro" id="IPR043454">
    <property type="entry name" value="NPH3/RPT2-like"/>
</dbReference>
<dbReference type="InterPro" id="IPR027356">
    <property type="entry name" value="NPH3_dom"/>
</dbReference>
<keyword evidence="2" id="KW-0833">Ubl conjugation pathway</keyword>
<organism evidence="6 7">
    <name type="scientific">Ceratopteris richardii</name>
    <name type="common">Triangle waterfern</name>
    <dbReference type="NCBI Taxonomy" id="49495"/>
    <lineage>
        <taxon>Eukaryota</taxon>
        <taxon>Viridiplantae</taxon>
        <taxon>Streptophyta</taxon>
        <taxon>Embryophyta</taxon>
        <taxon>Tracheophyta</taxon>
        <taxon>Polypodiopsida</taxon>
        <taxon>Polypodiidae</taxon>
        <taxon>Polypodiales</taxon>
        <taxon>Pteridineae</taxon>
        <taxon>Pteridaceae</taxon>
        <taxon>Parkerioideae</taxon>
        <taxon>Ceratopteris</taxon>
    </lineage>
</organism>
<keyword evidence="7" id="KW-1185">Reference proteome</keyword>
<evidence type="ECO:0000256" key="2">
    <source>
        <dbReference type="ARBA" id="ARBA00022786"/>
    </source>
</evidence>
<evidence type="ECO:0000313" key="7">
    <source>
        <dbReference type="Proteomes" id="UP000825935"/>
    </source>
</evidence>
<name>A0A8T2SCH8_CERRI</name>
<sequence length="708" mass="79817">MSGSWLQAIDQMNQHGHKLQSVITIVFTSSLPSKKSTRVQALKFRQTQTNRQNTFSDRLTYSPNMQSDIIFNVDGVSFSLHKLPLIARSGKIRRLILEELKEEGLIVSSPAVVEFSNFPGGPETFELAMKFCYEIDFDIPISKVASLRCAAEFLEMNDEKEEESFIASIETFIAETVLKSFERSVEVLRSCEPFLQLADKVNLVNRCIDVIASKVCNEKSNLLRLAQTEGDHLSVWTDLQGEHNSATFLTSKLNQDRNSPPGTSAIARVNVAWWAEHISTLRVDLYQRVFIALKARRVAVESLAGSLMHYAQTSLKSSYAQDNGSTSASILASSKTEVFLKTKHHLDISIGGNQKFINQHQYQRAVLDTIVSLLPAEQSLFPACFLLFLLRNAITLDTTVACQLDLECRIANQFEQLSVNDLLIPTVSTHTGDAIFDVDVVQRVLENYLQRHEDKTKSEKNFNSSLDIVITSSKSEKGIIHVAETIDSYLAEIASNSNLKAATFTSLAEKMPSHARTTHDGLYKAIDMFLKAHPTLSDMERRKVCKILNYQKLSKEASLHATQNERLPVEMIVQLLHCEQMRMRNALDRDQLGQMEASNFDRNRSLYKGSDLCSPMVDTFPSLRRKNKYLKAEVERLQHQVTELQKEKSKLKEEAQKAKAAGGNSKSLLSAISRRLGRINPFLNKGRESVKYPENCLPAPRQRRHSVS</sequence>
<proteinExistence type="predicted"/>
<evidence type="ECO:0000259" key="5">
    <source>
        <dbReference type="PROSITE" id="PS51649"/>
    </source>
</evidence>
<evidence type="ECO:0000259" key="4">
    <source>
        <dbReference type="PROSITE" id="PS50097"/>
    </source>
</evidence>
<dbReference type="SUPFAM" id="SSF54695">
    <property type="entry name" value="POZ domain"/>
    <property type="match status" value="1"/>
</dbReference>
<feature type="compositionally biased region" description="Basic and acidic residues" evidence="3">
    <location>
        <begin position="645"/>
        <end position="657"/>
    </location>
</feature>
<comment type="caution">
    <text evidence="6">The sequence shown here is derived from an EMBL/GenBank/DDBJ whole genome shotgun (WGS) entry which is preliminary data.</text>
</comment>
<dbReference type="PANTHER" id="PTHR32370">
    <property type="entry name" value="OS12G0117600 PROTEIN"/>
    <property type="match status" value="1"/>
</dbReference>